<dbReference type="InterPro" id="IPR046667">
    <property type="entry name" value="DUF6537"/>
</dbReference>
<evidence type="ECO:0000313" key="4">
    <source>
        <dbReference type="EMBL" id="PXW74433.1"/>
    </source>
</evidence>
<dbReference type="EMBL" id="QJJM01000008">
    <property type="protein sequence ID" value="PXW74433.1"/>
    <property type="molecule type" value="Genomic_DNA"/>
</dbReference>
<dbReference type="PANTHER" id="PTHR43854:SF1">
    <property type="entry name" value="INDOLEPYRUVATE OXIDOREDUCTASE SUBUNIT IORB"/>
    <property type="match status" value="1"/>
</dbReference>
<sequence>MATHNPLAASSLPDERGRITIAILALGGEGGGVLADWIVTMAEEQGYVAQGTSVPGVAQRTGSTIYYVEMVPRNAPGQNRPEPVLAQMPVPGDVDIVIASELMEAGRAILRGFVSEDRTTLIGSTHRVYAISEKSMLGDGRAASQRILDAAERRAKRFIGFDMAQAAGEAGSVISAIMLGALAGSQALPFPREAFEATIRRGGKAVPSNLAGFALGESQAQGLAASAPEIQPASGPTTAAGRALHQRITDRLPAPAHAMALEGVRRLMDYQDRALAELYLDRLETMAALDDAEHGWTLTSETARHLALWMAYEDIIRVADLKVRATRVARVEQEIRPGSADIYSVTEYMHPRLQELCEIMPTALGRRVLASPGLQRRLSPLFRRGRLVETTRLRWFVLLRALAGMRRFRRSTLRWGHEQQRIADWLALAIEVARTDLAAATEIIRCQGVLKGYSDTWERSCTNFATLMEAARSLAGKPGAAQRIAELREAALADEKGDALACAVKAVA</sequence>
<dbReference type="InterPro" id="IPR052198">
    <property type="entry name" value="IorB_Oxidoreductase"/>
</dbReference>
<gene>
    <name evidence="4" type="ORF">C7451_10894</name>
</gene>
<evidence type="ECO:0000256" key="1">
    <source>
        <dbReference type="ARBA" id="ARBA00023002"/>
    </source>
</evidence>
<dbReference type="GO" id="GO:0016903">
    <property type="term" value="F:oxidoreductase activity, acting on the aldehyde or oxo group of donors"/>
    <property type="evidence" value="ECO:0007669"/>
    <property type="project" value="InterPro"/>
</dbReference>
<dbReference type="OrthoDB" id="1490270at2"/>
<accession>A0A2V3UYG5</accession>
<feature type="domain" description="DUF6537" evidence="3">
    <location>
        <begin position="257"/>
        <end position="469"/>
    </location>
</feature>
<dbReference type="InterPro" id="IPR019752">
    <property type="entry name" value="Pyrv/ketoisovalerate_OxRed_cat"/>
</dbReference>
<dbReference type="Gene3D" id="3.40.920.10">
    <property type="entry name" value="Pyruvate-ferredoxin oxidoreductase, PFOR, domain III"/>
    <property type="match status" value="1"/>
</dbReference>
<proteinExistence type="predicted"/>
<dbReference type="NCBIfam" id="NF006179">
    <property type="entry name" value="PRK08312.1"/>
    <property type="match status" value="1"/>
</dbReference>
<evidence type="ECO:0000259" key="3">
    <source>
        <dbReference type="Pfam" id="PF20169"/>
    </source>
</evidence>
<evidence type="ECO:0000259" key="2">
    <source>
        <dbReference type="Pfam" id="PF01558"/>
    </source>
</evidence>
<protein>
    <submittedName>
        <fullName evidence="4">Indolepyruvate ferredoxin oxidoreductase beta subunit</fullName>
    </submittedName>
</protein>
<dbReference type="PANTHER" id="PTHR43854">
    <property type="entry name" value="INDOLEPYRUVATE OXIDOREDUCTASE SUBUNIT IORB"/>
    <property type="match status" value="1"/>
</dbReference>
<keyword evidence="1" id="KW-0560">Oxidoreductase</keyword>
<keyword evidence="4" id="KW-0670">Pyruvate</keyword>
<feature type="domain" description="Pyruvate/ketoisovalerate oxidoreductase catalytic" evidence="2">
    <location>
        <begin position="27"/>
        <end position="216"/>
    </location>
</feature>
<dbReference type="Proteomes" id="UP000248014">
    <property type="component" value="Unassembled WGS sequence"/>
</dbReference>
<dbReference type="Pfam" id="PF20169">
    <property type="entry name" value="DUF6537"/>
    <property type="match status" value="1"/>
</dbReference>
<keyword evidence="5" id="KW-1185">Reference proteome</keyword>
<dbReference type="Pfam" id="PF01558">
    <property type="entry name" value="POR"/>
    <property type="match status" value="1"/>
</dbReference>
<comment type="caution">
    <text evidence="4">The sequence shown here is derived from an EMBL/GenBank/DDBJ whole genome shotgun (WGS) entry which is preliminary data.</text>
</comment>
<dbReference type="AlphaFoldDB" id="A0A2V3UYG5"/>
<dbReference type="RefSeq" id="WP_110299123.1">
    <property type="nucleotide sequence ID" value="NZ_QJJM01000008.1"/>
</dbReference>
<evidence type="ECO:0000313" key="5">
    <source>
        <dbReference type="Proteomes" id="UP000248014"/>
    </source>
</evidence>
<reference evidence="4 5" key="1">
    <citation type="submission" date="2018-05" db="EMBL/GenBank/DDBJ databases">
        <title>Genomic Encyclopedia of Type Strains, Phase IV (KMG-IV): sequencing the most valuable type-strain genomes for metagenomic binning, comparative biology and taxonomic classification.</title>
        <authorList>
            <person name="Goeker M."/>
        </authorList>
    </citation>
    <scope>NUCLEOTIDE SEQUENCE [LARGE SCALE GENOMIC DNA]</scope>
    <source>
        <strain evidence="4 5">DSM 3183</strain>
    </source>
</reference>
<organism evidence="4 5">
    <name type="scientific">Blastomonas natatoria</name>
    <dbReference type="NCBI Taxonomy" id="34015"/>
    <lineage>
        <taxon>Bacteria</taxon>
        <taxon>Pseudomonadati</taxon>
        <taxon>Pseudomonadota</taxon>
        <taxon>Alphaproteobacteria</taxon>
        <taxon>Sphingomonadales</taxon>
        <taxon>Sphingomonadaceae</taxon>
        <taxon>Blastomonas</taxon>
    </lineage>
</organism>
<dbReference type="InterPro" id="IPR002869">
    <property type="entry name" value="Pyrv_flavodox_OxRed_cen"/>
</dbReference>
<name>A0A2V3UYG5_9SPHN</name>